<sequence length="236" mass="26528">QIVTETVQRSAPGNVGKQGKRKNQANGSKVVCYNCQGSPFSSNNILINKVQTNDADDIFGVVSYPLSQELHQEEGIESDNESLPEENTISYSEHVASNDKHPSGSYLQIPASTFLDLNAQITSLYKVNEERNQTLKAKTQTVDTLTTELEWYKLKVEQLDTNKVKRELEIALAERKKRSNELEEENIQLRTTIKGRDASLERIKSEKTNIISEKKSIEAKYVDEIILLTNANKVAA</sequence>
<dbReference type="EMBL" id="BKCJ011067434">
    <property type="protein sequence ID" value="GFC78793.1"/>
    <property type="molecule type" value="Genomic_DNA"/>
</dbReference>
<keyword evidence="1" id="KW-0175">Coiled coil</keyword>
<feature type="compositionally biased region" description="Polar residues" evidence="2">
    <location>
        <begin position="1"/>
        <end position="11"/>
    </location>
</feature>
<feature type="non-terminal residue" evidence="3">
    <location>
        <position position="1"/>
    </location>
</feature>
<name>A0A699QXX4_TANCI</name>
<reference evidence="3" key="1">
    <citation type="journal article" date="2019" name="Sci. Rep.">
        <title>Draft genome of Tanacetum cinerariifolium, the natural source of mosquito coil.</title>
        <authorList>
            <person name="Yamashiro T."/>
            <person name="Shiraishi A."/>
            <person name="Satake H."/>
            <person name="Nakayama K."/>
        </authorList>
    </citation>
    <scope>NUCLEOTIDE SEQUENCE</scope>
</reference>
<evidence type="ECO:0000256" key="2">
    <source>
        <dbReference type="SAM" id="MobiDB-lite"/>
    </source>
</evidence>
<proteinExistence type="predicted"/>
<protein>
    <submittedName>
        <fullName evidence="3">Uncharacterized protein</fullName>
    </submittedName>
</protein>
<comment type="caution">
    <text evidence="3">The sequence shown here is derived from an EMBL/GenBank/DDBJ whole genome shotgun (WGS) entry which is preliminary data.</text>
</comment>
<dbReference type="AlphaFoldDB" id="A0A699QXX4"/>
<evidence type="ECO:0000256" key="1">
    <source>
        <dbReference type="SAM" id="Coils"/>
    </source>
</evidence>
<feature type="coiled-coil region" evidence="1">
    <location>
        <begin position="165"/>
        <end position="220"/>
    </location>
</feature>
<accession>A0A699QXX4</accession>
<gene>
    <name evidence="3" type="ORF">Tci_850763</name>
</gene>
<evidence type="ECO:0000313" key="3">
    <source>
        <dbReference type="EMBL" id="GFC78793.1"/>
    </source>
</evidence>
<feature type="region of interest" description="Disordered" evidence="2">
    <location>
        <begin position="1"/>
        <end position="23"/>
    </location>
</feature>
<organism evidence="3">
    <name type="scientific">Tanacetum cinerariifolium</name>
    <name type="common">Dalmatian daisy</name>
    <name type="synonym">Chrysanthemum cinerariifolium</name>
    <dbReference type="NCBI Taxonomy" id="118510"/>
    <lineage>
        <taxon>Eukaryota</taxon>
        <taxon>Viridiplantae</taxon>
        <taxon>Streptophyta</taxon>
        <taxon>Embryophyta</taxon>
        <taxon>Tracheophyta</taxon>
        <taxon>Spermatophyta</taxon>
        <taxon>Magnoliopsida</taxon>
        <taxon>eudicotyledons</taxon>
        <taxon>Gunneridae</taxon>
        <taxon>Pentapetalae</taxon>
        <taxon>asterids</taxon>
        <taxon>campanulids</taxon>
        <taxon>Asterales</taxon>
        <taxon>Asteraceae</taxon>
        <taxon>Asteroideae</taxon>
        <taxon>Anthemideae</taxon>
        <taxon>Anthemidinae</taxon>
        <taxon>Tanacetum</taxon>
    </lineage>
</organism>
<feature type="non-terminal residue" evidence="3">
    <location>
        <position position="236"/>
    </location>
</feature>